<organism evidence="2 3">
    <name type="scientific">Leucocoprinus leucothites</name>
    <dbReference type="NCBI Taxonomy" id="201217"/>
    <lineage>
        <taxon>Eukaryota</taxon>
        <taxon>Fungi</taxon>
        <taxon>Dikarya</taxon>
        <taxon>Basidiomycota</taxon>
        <taxon>Agaricomycotina</taxon>
        <taxon>Agaricomycetes</taxon>
        <taxon>Agaricomycetidae</taxon>
        <taxon>Agaricales</taxon>
        <taxon>Agaricineae</taxon>
        <taxon>Agaricaceae</taxon>
        <taxon>Leucocoprinus</taxon>
    </lineage>
</organism>
<accession>A0A8H5G6T8</accession>
<dbReference type="OrthoDB" id="3171385at2759"/>
<evidence type="ECO:0000313" key="2">
    <source>
        <dbReference type="EMBL" id="KAF5359458.1"/>
    </source>
</evidence>
<dbReference type="Proteomes" id="UP000559027">
    <property type="component" value="Unassembled WGS sequence"/>
</dbReference>
<evidence type="ECO:0000313" key="3">
    <source>
        <dbReference type="Proteomes" id="UP000559027"/>
    </source>
</evidence>
<protein>
    <submittedName>
        <fullName evidence="2">Uncharacterized protein</fullName>
    </submittedName>
</protein>
<sequence>MVAVRSQATQPAATQLCDHCHQKPKFGNHQYCSKTCAGQAATFCNQCHKKPKFQGFDYCGKHCASIAAANGVKPNRPTANAATTKKGGSGNQQPAAGAIDPMQLAQLVVQHVPQIQSLLANAQGQGSSTSGATNSQPAGTQAATQTAQSTTTGIRSIPFFLRGKKNAKPKLNVSTKQTADDTRCSIPGCKQSVYVDEEGTVSEFCSLRHREEAVTSGLRSPCIMCLVLPQSDGDYFCSKACLEESMSKPYDEEEEEEDSPGGNQN</sequence>
<evidence type="ECO:0000256" key="1">
    <source>
        <dbReference type="SAM" id="MobiDB-lite"/>
    </source>
</evidence>
<comment type="caution">
    <text evidence="2">The sequence shown here is derived from an EMBL/GenBank/DDBJ whole genome shotgun (WGS) entry which is preliminary data.</text>
</comment>
<proteinExistence type="predicted"/>
<name>A0A8H5G6T8_9AGAR</name>
<feature type="region of interest" description="Disordered" evidence="1">
    <location>
        <begin position="71"/>
        <end position="96"/>
    </location>
</feature>
<feature type="compositionally biased region" description="Polar residues" evidence="1">
    <location>
        <begin position="121"/>
        <end position="134"/>
    </location>
</feature>
<reference evidence="2 3" key="1">
    <citation type="journal article" date="2020" name="ISME J.">
        <title>Uncovering the hidden diversity of litter-decomposition mechanisms in mushroom-forming fungi.</title>
        <authorList>
            <person name="Floudas D."/>
            <person name="Bentzer J."/>
            <person name="Ahren D."/>
            <person name="Johansson T."/>
            <person name="Persson P."/>
            <person name="Tunlid A."/>
        </authorList>
    </citation>
    <scope>NUCLEOTIDE SEQUENCE [LARGE SCALE GENOMIC DNA]</scope>
    <source>
        <strain evidence="2 3">CBS 146.42</strain>
    </source>
</reference>
<feature type="region of interest" description="Disordered" evidence="1">
    <location>
        <begin position="246"/>
        <end position="265"/>
    </location>
</feature>
<keyword evidence="3" id="KW-1185">Reference proteome</keyword>
<feature type="compositionally biased region" description="Low complexity" evidence="1">
    <location>
        <begin position="135"/>
        <end position="151"/>
    </location>
</feature>
<dbReference type="AlphaFoldDB" id="A0A8H5G6T8"/>
<dbReference type="EMBL" id="JAACJO010000004">
    <property type="protein sequence ID" value="KAF5359458.1"/>
    <property type="molecule type" value="Genomic_DNA"/>
</dbReference>
<gene>
    <name evidence="2" type="ORF">D9756_003566</name>
</gene>
<feature type="region of interest" description="Disordered" evidence="1">
    <location>
        <begin position="121"/>
        <end position="151"/>
    </location>
</feature>